<sequence>MNSSSSQESLNMVNGQPPIGAVQLDRSLLKMSPEKPQQTKPENPQQPTPLHPSLLQYAPSSNNTTFAYAKKRREEVAAGGYWTEEELKQQEAVKELCRIFFKPNRRRF</sequence>
<evidence type="ECO:0000313" key="1">
    <source>
        <dbReference type="Proteomes" id="UP000887579"/>
    </source>
</evidence>
<accession>A0AC34F848</accession>
<protein>
    <submittedName>
        <fullName evidence="2">Uncharacterized protein</fullName>
    </submittedName>
</protein>
<evidence type="ECO:0000313" key="2">
    <source>
        <dbReference type="WBParaSite" id="ES5_v2.g13323.t1"/>
    </source>
</evidence>
<dbReference type="Proteomes" id="UP000887579">
    <property type="component" value="Unplaced"/>
</dbReference>
<dbReference type="WBParaSite" id="ES5_v2.g13323.t1">
    <property type="protein sequence ID" value="ES5_v2.g13323.t1"/>
    <property type="gene ID" value="ES5_v2.g13323"/>
</dbReference>
<organism evidence="1 2">
    <name type="scientific">Panagrolaimus sp. ES5</name>
    <dbReference type="NCBI Taxonomy" id="591445"/>
    <lineage>
        <taxon>Eukaryota</taxon>
        <taxon>Metazoa</taxon>
        <taxon>Ecdysozoa</taxon>
        <taxon>Nematoda</taxon>
        <taxon>Chromadorea</taxon>
        <taxon>Rhabditida</taxon>
        <taxon>Tylenchina</taxon>
        <taxon>Panagrolaimomorpha</taxon>
        <taxon>Panagrolaimoidea</taxon>
        <taxon>Panagrolaimidae</taxon>
        <taxon>Panagrolaimus</taxon>
    </lineage>
</organism>
<proteinExistence type="predicted"/>
<name>A0AC34F848_9BILA</name>
<reference evidence="2" key="1">
    <citation type="submission" date="2022-11" db="UniProtKB">
        <authorList>
            <consortium name="WormBaseParasite"/>
        </authorList>
    </citation>
    <scope>IDENTIFICATION</scope>
</reference>